<feature type="signal peptide" evidence="10">
    <location>
        <begin position="1"/>
        <end position="22"/>
    </location>
</feature>
<keyword evidence="2" id="KW-1003">Cell membrane</keyword>
<organism evidence="14 15">
    <name type="scientific">Actinophytocola xanthii</name>
    <dbReference type="NCBI Taxonomy" id="1912961"/>
    <lineage>
        <taxon>Bacteria</taxon>
        <taxon>Bacillati</taxon>
        <taxon>Actinomycetota</taxon>
        <taxon>Actinomycetes</taxon>
        <taxon>Pseudonocardiales</taxon>
        <taxon>Pseudonocardiaceae</taxon>
    </lineage>
</organism>
<evidence type="ECO:0000313" key="15">
    <source>
        <dbReference type="Proteomes" id="UP000185596"/>
    </source>
</evidence>
<dbReference type="SUPFAM" id="SSF58104">
    <property type="entry name" value="Methyl-accepting chemotaxis protein (MCP) signaling domain"/>
    <property type="match status" value="1"/>
</dbReference>
<keyword evidence="10" id="KW-0732">Signal</keyword>
<dbReference type="STRING" id="1912961.BU204_25275"/>
<dbReference type="InterPro" id="IPR000727">
    <property type="entry name" value="T_SNARE_dom"/>
</dbReference>
<evidence type="ECO:0000256" key="1">
    <source>
        <dbReference type="ARBA" id="ARBA00004429"/>
    </source>
</evidence>
<evidence type="ECO:0000259" key="13">
    <source>
        <dbReference type="PROSITE" id="PS50885"/>
    </source>
</evidence>
<accession>A0A1Q8CKB1</accession>
<evidence type="ECO:0000313" key="14">
    <source>
        <dbReference type="EMBL" id="OLF14786.1"/>
    </source>
</evidence>
<dbReference type="InterPro" id="IPR003660">
    <property type="entry name" value="HAMP_dom"/>
</dbReference>
<comment type="similarity">
    <text evidence="7">Belongs to the methyl-accepting chemotaxis (MCP) protein family.</text>
</comment>
<evidence type="ECO:0000256" key="2">
    <source>
        <dbReference type="ARBA" id="ARBA00022519"/>
    </source>
</evidence>
<comment type="caution">
    <text evidence="14">The sequence shown here is derived from an EMBL/GenBank/DDBJ whole genome shotgun (WGS) entry which is preliminary data.</text>
</comment>
<feature type="transmembrane region" description="Helical" evidence="9">
    <location>
        <begin position="169"/>
        <end position="192"/>
    </location>
</feature>
<comment type="subcellular location">
    <subcellularLocation>
        <location evidence="1">Cell inner membrane</location>
        <topology evidence="1">Multi-pass membrane protein</topology>
    </subcellularLocation>
</comment>
<dbReference type="SMART" id="SM00304">
    <property type="entry name" value="HAMP"/>
    <property type="match status" value="1"/>
</dbReference>
<evidence type="ECO:0000256" key="3">
    <source>
        <dbReference type="ARBA" id="ARBA00022692"/>
    </source>
</evidence>
<dbReference type="Proteomes" id="UP000185596">
    <property type="component" value="Unassembled WGS sequence"/>
</dbReference>
<evidence type="ECO:0000256" key="7">
    <source>
        <dbReference type="ARBA" id="ARBA00029447"/>
    </source>
</evidence>
<feature type="domain" description="Methyl-accepting transducer" evidence="11">
    <location>
        <begin position="250"/>
        <end position="496"/>
    </location>
</feature>
<evidence type="ECO:0008006" key="16">
    <source>
        <dbReference type="Google" id="ProtNLM"/>
    </source>
</evidence>
<reference evidence="14 15" key="1">
    <citation type="submission" date="2016-12" db="EMBL/GenBank/DDBJ databases">
        <title>The draft genome sequence of Actinophytocola sp. 11-183.</title>
        <authorList>
            <person name="Wang W."/>
            <person name="Yuan L."/>
        </authorList>
    </citation>
    <scope>NUCLEOTIDE SEQUENCE [LARGE SCALE GENOMIC DNA]</scope>
    <source>
        <strain evidence="14 15">11-183</strain>
    </source>
</reference>
<evidence type="ECO:0000256" key="8">
    <source>
        <dbReference type="PROSITE-ProRule" id="PRU00284"/>
    </source>
</evidence>
<evidence type="ECO:0000256" key="10">
    <source>
        <dbReference type="SAM" id="SignalP"/>
    </source>
</evidence>
<keyword evidence="4 9" id="KW-1133">Transmembrane helix</keyword>
<dbReference type="SMART" id="SM00283">
    <property type="entry name" value="MA"/>
    <property type="match status" value="1"/>
</dbReference>
<dbReference type="PANTHER" id="PTHR32089">
    <property type="entry name" value="METHYL-ACCEPTING CHEMOTAXIS PROTEIN MCPB"/>
    <property type="match status" value="1"/>
</dbReference>
<evidence type="ECO:0000256" key="5">
    <source>
        <dbReference type="ARBA" id="ARBA00023136"/>
    </source>
</evidence>
<evidence type="ECO:0000259" key="12">
    <source>
        <dbReference type="PROSITE" id="PS50192"/>
    </source>
</evidence>
<dbReference type="CDD" id="cd06225">
    <property type="entry name" value="HAMP"/>
    <property type="match status" value="1"/>
</dbReference>
<evidence type="ECO:0000256" key="6">
    <source>
        <dbReference type="ARBA" id="ARBA00023224"/>
    </source>
</evidence>
<dbReference type="AlphaFoldDB" id="A0A1Q8CKB1"/>
<dbReference type="Pfam" id="PF00672">
    <property type="entry name" value="HAMP"/>
    <property type="match status" value="1"/>
</dbReference>
<feature type="chain" id="PRO_5012638347" description="Methyl-accepting chemotaxis protein" evidence="10">
    <location>
        <begin position="23"/>
        <end position="508"/>
    </location>
</feature>
<protein>
    <recommendedName>
        <fullName evidence="16">Methyl-accepting chemotaxis protein</fullName>
    </recommendedName>
</protein>
<dbReference type="GO" id="GO:0007165">
    <property type="term" value="P:signal transduction"/>
    <property type="evidence" value="ECO:0007669"/>
    <property type="project" value="UniProtKB-KW"/>
</dbReference>
<feature type="domain" description="T-SNARE coiled-coil homology" evidence="12">
    <location>
        <begin position="409"/>
        <end position="471"/>
    </location>
</feature>
<dbReference type="PROSITE" id="PS50192">
    <property type="entry name" value="T_SNARE"/>
    <property type="match status" value="1"/>
</dbReference>
<sequence>MVGVGALAAMLGVAAYANSVQAQGTASLATVSAAMSEQWNADMMHDGLRADVMAALNASTDEQRATYGVAEVSDHVEAMIQHFDAAAGMAPAGLRQQFTDLRPSLVGYTELAERLVTTAQTDHSAAQAGVSSFMTLFSQLEDQMGTLDDNLSKAVEQQKQLADDAGLSGLWWIIACGIAAAAAFIGFSMWTYRAIHRPMMGMVRGLRAVAAKDLTYQVEIIREDEFGEMARALNGATGSIRTVLADMGDRASALTAAGTELDSVSDRLGAATKETLNRTNAATTSAGRVKEAVTRIAEVLSQISESARSVASASSTAVLSTTGAIRAAEDSAAGVERLRAAGLEIGHIVGAITSVAEQTNLLALNATIEAARAGDAGKGFAVVAGEVKDLAQETAKATDNVKTKIGLIQQVTSETVTAIDSINAVIRQINDDQQRIVAAVEEQSIMTEGISTHVDEVSGTSAGIENSLAQISTSATSTDEGAAATQQSGANLAATARQINELISAFTY</sequence>
<dbReference type="InterPro" id="IPR004089">
    <property type="entry name" value="MCPsignal_dom"/>
</dbReference>
<keyword evidence="15" id="KW-1185">Reference proteome</keyword>
<gene>
    <name evidence="14" type="ORF">BU204_25275</name>
</gene>
<evidence type="ECO:0000256" key="9">
    <source>
        <dbReference type="SAM" id="Phobius"/>
    </source>
</evidence>
<dbReference type="PROSITE" id="PS50111">
    <property type="entry name" value="CHEMOTAXIS_TRANSDUC_2"/>
    <property type="match status" value="1"/>
</dbReference>
<keyword evidence="2" id="KW-0997">Cell inner membrane</keyword>
<dbReference type="PROSITE" id="PS50885">
    <property type="entry name" value="HAMP"/>
    <property type="match status" value="1"/>
</dbReference>
<evidence type="ECO:0000256" key="4">
    <source>
        <dbReference type="ARBA" id="ARBA00022989"/>
    </source>
</evidence>
<dbReference type="Gene3D" id="1.10.287.950">
    <property type="entry name" value="Methyl-accepting chemotaxis protein"/>
    <property type="match status" value="1"/>
</dbReference>
<proteinExistence type="inferred from homology"/>
<keyword evidence="5 9" id="KW-0472">Membrane</keyword>
<keyword evidence="3 9" id="KW-0812">Transmembrane</keyword>
<dbReference type="GO" id="GO:0005886">
    <property type="term" value="C:plasma membrane"/>
    <property type="evidence" value="ECO:0007669"/>
    <property type="project" value="UniProtKB-SubCell"/>
</dbReference>
<keyword evidence="6 8" id="KW-0807">Transducer</keyword>
<feature type="domain" description="HAMP" evidence="13">
    <location>
        <begin position="193"/>
        <end position="245"/>
    </location>
</feature>
<name>A0A1Q8CKB1_9PSEU</name>
<dbReference type="EMBL" id="MSIE01000049">
    <property type="protein sequence ID" value="OLF14786.1"/>
    <property type="molecule type" value="Genomic_DNA"/>
</dbReference>
<dbReference type="Pfam" id="PF00015">
    <property type="entry name" value="MCPsignal"/>
    <property type="match status" value="1"/>
</dbReference>
<dbReference type="PANTHER" id="PTHR32089:SF119">
    <property type="entry name" value="METHYL-ACCEPTING CHEMOTAXIS PROTEIN CTPL"/>
    <property type="match status" value="1"/>
</dbReference>
<evidence type="ECO:0000259" key="11">
    <source>
        <dbReference type="PROSITE" id="PS50111"/>
    </source>
</evidence>